<dbReference type="KEGG" id="aht:ANTHELSMS3_03994"/>
<accession>A0A222E8T0</accession>
<sequence length="468" mass="47289">MADFTLTGYSTAPQTLLGNETGILTDQDANLVVNTDAVISAGPGTNYLYVNGSIVAHSSLSGSAVQHSGANLYVFVGPSGTVTSLETDTFDIQGTGNFNLVNDGTIMSNDDAIDSRVSDTGGTNRLVNSGKIVALSTAVAFDGGTGTQYISNSGTIEGGTNGVFSNWEIGSTGSSYLNNTGIVSGLTYSYTSGSGTGRDYIYNSGIMDGNIITGTGNDRYEGPGVLRGEYFAGNGNDTAAGGASTDVFRGGNDNDLLVGRGGDDSLFGDNGLDTLLGGDGNDRVEGGADNDTLNGNAGDDTLLGGAGNDLLVGQDGSDLLEGGADNDTMDGGNGDDILEGGDGNDVLRGRAGEDDLAGGLGRDYLTGGAGADNFVFRSVAETVAGANRDQILDFEQGVDTIVIAGLSPGVFEFRGTAAFAPSGNPEIRMNETATGSTIVQIDNNGDGVIDAEIRVGGVTGLTADDFVL</sequence>
<evidence type="ECO:0000313" key="4">
    <source>
        <dbReference type="EMBL" id="ASP22604.1"/>
    </source>
</evidence>
<dbReference type="RefSeq" id="WP_094036336.1">
    <property type="nucleotide sequence ID" value="NZ_CP022540.1"/>
</dbReference>
<dbReference type="PANTHER" id="PTHR38340">
    <property type="entry name" value="S-LAYER PROTEIN"/>
    <property type="match status" value="1"/>
</dbReference>
<gene>
    <name evidence="4" type="ORF">ANTHELSMS3_03994</name>
</gene>
<reference evidence="4 5" key="1">
    <citation type="submission" date="2017-07" db="EMBL/GenBank/DDBJ databases">
        <title>Genome Sequence of Antarctobacter heliothermus Strain SMS3 Isolated from a culture of the Diatom Skeletonema marinoi.</title>
        <authorList>
            <person name="Topel M."/>
            <person name="Pinder M.I.M."/>
            <person name="Johansson O.N."/>
            <person name="Kourtchenko O."/>
            <person name="Godhe A."/>
            <person name="Clarke A.K."/>
        </authorList>
    </citation>
    <scope>NUCLEOTIDE SEQUENCE [LARGE SCALE GENOMIC DNA]</scope>
    <source>
        <strain evidence="4 5">SMS3</strain>
    </source>
</reference>
<dbReference type="PANTHER" id="PTHR38340:SF1">
    <property type="entry name" value="S-LAYER PROTEIN"/>
    <property type="match status" value="1"/>
</dbReference>
<dbReference type="EMBL" id="CP022540">
    <property type="protein sequence ID" value="ASP22604.1"/>
    <property type="molecule type" value="Genomic_DNA"/>
</dbReference>
<dbReference type="PROSITE" id="PS00330">
    <property type="entry name" value="HEMOLYSIN_CALCIUM"/>
    <property type="match status" value="1"/>
</dbReference>
<evidence type="ECO:0000256" key="2">
    <source>
        <dbReference type="ARBA" id="ARBA00022525"/>
    </source>
</evidence>
<feature type="region of interest" description="Disordered" evidence="3">
    <location>
        <begin position="314"/>
        <end position="350"/>
    </location>
</feature>
<evidence type="ECO:0000256" key="1">
    <source>
        <dbReference type="ARBA" id="ARBA00004613"/>
    </source>
</evidence>
<dbReference type="InterPro" id="IPR011049">
    <property type="entry name" value="Serralysin-like_metalloprot_C"/>
</dbReference>
<dbReference type="InterPro" id="IPR001343">
    <property type="entry name" value="Hemolysn_Ca-bd"/>
</dbReference>
<dbReference type="Proteomes" id="UP000203589">
    <property type="component" value="Chromosome"/>
</dbReference>
<evidence type="ECO:0000313" key="5">
    <source>
        <dbReference type="Proteomes" id="UP000203589"/>
    </source>
</evidence>
<dbReference type="PRINTS" id="PR00313">
    <property type="entry name" value="CABNDNGRPT"/>
</dbReference>
<protein>
    <submittedName>
        <fullName evidence="4">Leukotoxin</fullName>
    </submittedName>
</protein>
<proteinExistence type="predicted"/>
<dbReference type="AlphaFoldDB" id="A0A222E8T0"/>
<dbReference type="InterPro" id="IPR050557">
    <property type="entry name" value="RTX_toxin/Mannuronan_C5-epim"/>
</dbReference>
<dbReference type="Pfam" id="PF00353">
    <property type="entry name" value="HemolysinCabind"/>
    <property type="match status" value="3"/>
</dbReference>
<feature type="region of interest" description="Disordered" evidence="3">
    <location>
        <begin position="278"/>
        <end position="299"/>
    </location>
</feature>
<dbReference type="GO" id="GO:0005615">
    <property type="term" value="C:extracellular space"/>
    <property type="evidence" value="ECO:0007669"/>
    <property type="project" value="InterPro"/>
</dbReference>
<organism evidence="4 5">
    <name type="scientific">Antarctobacter heliothermus</name>
    <dbReference type="NCBI Taxonomy" id="74033"/>
    <lineage>
        <taxon>Bacteria</taxon>
        <taxon>Pseudomonadati</taxon>
        <taxon>Pseudomonadota</taxon>
        <taxon>Alphaproteobacteria</taxon>
        <taxon>Rhodobacterales</taxon>
        <taxon>Roseobacteraceae</taxon>
        <taxon>Antarctobacter</taxon>
    </lineage>
</organism>
<dbReference type="Gene3D" id="2.150.10.10">
    <property type="entry name" value="Serralysin-like metalloprotease, C-terminal"/>
    <property type="match status" value="2"/>
</dbReference>
<keyword evidence="5" id="KW-1185">Reference proteome</keyword>
<name>A0A222E8T0_9RHOB</name>
<dbReference type="SUPFAM" id="SSF51120">
    <property type="entry name" value="beta-Roll"/>
    <property type="match status" value="2"/>
</dbReference>
<dbReference type="GO" id="GO:0005509">
    <property type="term" value="F:calcium ion binding"/>
    <property type="evidence" value="ECO:0007669"/>
    <property type="project" value="InterPro"/>
</dbReference>
<evidence type="ECO:0000256" key="3">
    <source>
        <dbReference type="SAM" id="MobiDB-lite"/>
    </source>
</evidence>
<dbReference type="OrthoDB" id="7315305at2"/>
<keyword evidence="2" id="KW-0964">Secreted</keyword>
<comment type="subcellular location">
    <subcellularLocation>
        <location evidence="1">Secreted</location>
    </subcellularLocation>
</comment>
<dbReference type="InterPro" id="IPR018511">
    <property type="entry name" value="Hemolysin-typ_Ca-bd_CS"/>
</dbReference>